<dbReference type="InterPro" id="IPR015813">
    <property type="entry name" value="Pyrv/PenolPyrv_kinase-like_dom"/>
</dbReference>
<dbReference type="InterPro" id="IPR039480">
    <property type="entry name" value="C-C_Bond_Lyase-like"/>
</dbReference>
<keyword evidence="6" id="KW-1185">Reference proteome</keyword>
<evidence type="ECO:0000313" key="6">
    <source>
        <dbReference type="Proteomes" id="UP000234503"/>
    </source>
</evidence>
<reference evidence="5 6" key="1">
    <citation type="submission" date="2017-12" db="EMBL/GenBank/DDBJ databases">
        <title>Characterization of six clinical isolates of Enterochimera gen. nov., a novel genus of the Yersiniaciae family and the three species Enterochimera arupensis sp. nov., Enterochimera coloradensis sp. nov, and Enterochimera californica sp. nov.</title>
        <authorList>
            <person name="Rossi A."/>
            <person name="Fisher M."/>
        </authorList>
    </citation>
    <scope>NUCLEOTIDE SEQUENCE [LARGE SCALE GENOMIC DNA]</scope>
    <source>
        <strain evidence="6">2016-Iso4</strain>
    </source>
</reference>
<keyword evidence="3 4" id="KW-0460">Magnesium</keyword>
<dbReference type="Proteomes" id="UP000234503">
    <property type="component" value="Unassembled WGS sequence"/>
</dbReference>
<evidence type="ECO:0000256" key="2">
    <source>
        <dbReference type="ARBA" id="ARBA00022723"/>
    </source>
</evidence>
<comment type="caution">
    <text evidence="5">The sequence shown here is derived from an EMBL/GenBank/DDBJ whole genome shotgun (WGS) entry which is preliminary data.</text>
</comment>
<dbReference type="OrthoDB" id="348111at2"/>
<evidence type="ECO:0000256" key="4">
    <source>
        <dbReference type="PIRSR" id="PIRSR015582-2"/>
    </source>
</evidence>
<sequence>MNMKLITPNDLGATMYVPATHPELTAIARGSKYPELLSMVICLEDAVLDRDIPQALANLRRTLSALAATGARGDGPLLFIRPRHAGMAATLIQDDTLNLAAIDGLVLPKFNLDSLDTWLALTANTHLRWMPTLEDAQVYDVSRMQALADALQARAADRVLALRIGGNDLMSVLGLRRSREHTLYEGPLGYVIKMLVSVFGSRGFALTSPVCELIDSPEMLRRELKQDMLHGMVGKTAIHPSQIAIIHGALKVAPRDYQEALRILNADSAVFKSDGAMCEPATHLNWAHRIIQLGQKYGYADPTPPDAERINHAG</sequence>
<dbReference type="AlphaFoldDB" id="A0A2N5E7X0"/>
<keyword evidence="2 4" id="KW-0479">Metal-binding</keyword>
<dbReference type="EMBL" id="PJZH01000004">
    <property type="protein sequence ID" value="PLR37583.1"/>
    <property type="molecule type" value="Genomic_DNA"/>
</dbReference>
<dbReference type="Gene3D" id="3.20.20.60">
    <property type="entry name" value="Phosphoenolpyruvate-binding domains"/>
    <property type="match status" value="1"/>
</dbReference>
<organism evidence="5 6">
    <name type="scientific">Chimaeribacter coloradensis</name>
    <dbReference type="NCBI Taxonomy" id="2060068"/>
    <lineage>
        <taxon>Bacteria</taxon>
        <taxon>Pseudomonadati</taxon>
        <taxon>Pseudomonadota</taxon>
        <taxon>Gammaproteobacteria</taxon>
        <taxon>Enterobacterales</taxon>
        <taxon>Yersiniaceae</taxon>
        <taxon>Chimaeribacter</taxon>
    </lineage>
</organism>
<protein>
    <submittedName>
        <fullName evidence="5">Citrate lyase subunit beta</fullName>
    </submittedName>
</protein>
<evidence type="ECO:0000313" key="5">
    <source>
        <dbReference type="EMBL" id="PLR37583.1"/>
    </source>
</evidence>
<dbReference type="RefSeq" id="WP_101823710.1">
    <property type="nucleotide sequence ID" value="NZ_PJZH01000004.1"/>
</dbReference>
<dbReference type="Pfam" id="PF15617">
    <property type="entry name" value="C-C_Bond_Lyase"/>
    <property type="match status" value="1"/>
</dbReference>
<dbReference type="PANTHER" id="PTHR32308:SF10">
    <property type="entry name" value="CITRATE LYASE SUBUNIT BETA"/>
    <property type="match status" value="1"/>
</dbReference>
<dbReference type="SUPFAM" id="SSF51621">
    <property type="entry name" value="Phosphoenolpyruvate/pyruvate domain"/>
    <property type="match status" value="1"/>
</dbReference>
<dbReference type="InterPro" id="IPR040442">
    <property type="entry name" value="Pyrv_kinase-like_dom_sf"/>
</dbReference>
<dbReference type="GO" id="GO:0000287">
    <property type="term" value="F:magnesium ion binding"/>
    <property type="evidence" value="ECO:0007669"/>
    <property type="project" value="TreeGrafter"/>
</dbReference>
<dbReference type="PIRSF" id="PIRSF015582">
    <property type="entry name" value="Cit_lyase_B"/>
    <property type="match status" value="1"/>
</dbReference>
<dbReference type="GO" id="GO:0006107">
    <property type="term" value="P:oxaloacetate metabolic process"/>
    <property type="evidence" value="ECO:0007669"/>
    <property type="project" value="TreeGrafter"/>
</dbReference>
<dbReference type="PANTHER" id="PTHR32308">
    <property type="entry name" value="LYASE BETA SUBUNIT, PUTATIVE (AFU_ORTHOLOGUE AFUA_4G13030)-RELATED"/>
    <property type="match status" value="1"/>
</dbReference>
<dbReference type="GO" id="GO:0016829">
    <property type="term" value="F:lyase activity"/>
    <property type="evidence" value="ECO:0007669"/>
    <property type="project" value="UniProtKB-KW"/>
</dbReference>
<keyword evidence="5" id="KW-0456">Lyase</keyword>
<proteinExistence type="predicted"/>
<evidence type="ECO:0000256" key="1">
    <source>
        <dbReference type="ARBA" id="ARBA00001946"/>
    </source>
</evidence>
<accession>A0A2N5E7X0</accession>
<name>A0A2N5E7X0_9GAMM</name>
<dbReference type="InterPro" id="IPR011206">
    <property type="entry name" value="Citrate_lyase_beta/mcl1/mcl2"/>
</dbReference>
<evidence type="ECO:0000256" key="3">
    <source>
        <dbReference type="ARBA" id="ARBA00022842"/>
    </source>
</evidence>
<comment type="cofactor">
    <cofactor evidence="1">
        <name>Mg(2+)</name>
        <dbReference type="ChEBI" id="CHEBI:18420"/>
    </cofactor>
</comment>
<gene>
    <name evidence="5" type="ORF">CYR32_07160</name>
</gene>
<feature type="binding site" evidence="4">
    <location>
        <position position="168"/>
    </location>
    <ligand>
        <name>Mg(2+)</name>
        <dbReference type="ChEBI" id="CHEBI:18420"/>
    </ligand>
</feature>